<feature type="transmembrane region" description="Helical" evidence="8">
    <location>
        <begin position="189"/>
        <end position="210"/>
    </location>
</feature>
<feature type="region of interest" description="Disordered" evidence="7">
    <location>
        <begin position="348"/>
        <end position="393"/>
    </location>
</feature>
<feature type="transmembrane region" description="Helical" evidence="8">
    <location>
        <begin position="86"/>
        <end position="108"/>
    </location>
</feature>
<evidence type="ECO:0000256" key="8">
    <source>
        <dbReference type="SAM" id="Phobius"/>
    </source>
</evidence>
<comment type="subcellular location">
    <subcellularLocation>
        <location evidence="1">Cell membrane</location>
        <topology evidence="1">Multi-pass membrane protein</topology>
    </subcellularLocation>
</comment>
<dbReference type="PANTHER" id="PTHR40074">
    <property type="entry name" value="O-ACETYLTRANSFERASE WECH"/>
    <property type="match status" value="1"/>
</dbReference>
<feature type="compositionally biased region" description="Low complexity" evidence="7">
    <location>
        <begin position="357"/>
        <end position="366"/>
    </location>
</feature>
<proteinExistence type="inferred from homology"/>
<feature type="transmembrane region" description="Helical" evidence="8">
    <location>
        <begin position="163"/>
        <end position="183"/>
    </location>
</feature>
<dbReference type="GO" id="GO:0009246">
    <property type="term" value="P:enterobacterial common antigen biosynthetic process"/>
    <property type="evidence" value="ECO:0007669"/>
    <property type="project" value="TreeGrafter"/>
</dbReference>
<evidence type="ECO:0000256" key="6">
    <source>
        <dbReference type="ARBA" id="ARBA00023136"/>
    </source>
</evidence>
<feature type="transmembrane region" description="Helical" evidence="8">
    <location>
        <begin position="128"/>
        <end position="151"/>
    </location>
</feature>
<feature type="transmembrane region" description="Helical" evidence="8">
    <location>
        <begin position="318"/>
        <end position="342"/>
    </location>
</feature>
<protein>
    <submittedName>
        <fullName evidence="10">Fucose 4-O-acetylase</fullName>
    </submittedName>
</protein>
<evidence type="ECO:0000313" key="10">
    <source>
        <dbReference type="EMBL" id="GJA53000.1"/>
    </source>
</evidence>
<evidence type="ECO:0000256" key="3">
    <source>
        <dbReference type="ARBA" id="ARBA00022475"/>
    </source>
</evidence>
<feature type="transmembrane region" description="Helical" evidence="8">
    <location>
        <begin position="253"/>
        <end position="275"/>
    </location>
</feature>
<organism evidence="10 11">
    <name type="scientific">Aeromonas caviae</name>
    <name type="common">Aeromonas punctata</name>
    <dbReference type="NCBI Taxonomy" id="648"/>
    <lineage>
        <taxon>Bacteria</taxon>
        <taxon>Pseudomonadati</taxon>
        <taxon>Pseudomonadota</taxon>
        <taxon>Gammaproteobacteria</taxon>
        <taxon>Aeromonadales</taxon>
        <taxon>Aeromonadaceae</taxon>
        <taxon>Aeromonas</taxon>
    </lineage>
</organism>
<reference evidence="10" key="1">
    <citation type="submission" date="2021-07" db="EMBL/GenBank/DDBJ databases">
        <title>Draft genome sequence of carbapenem-resistant Aeromonas spp. in Japan.</title>
        <authorList>
            <person name="Maehana S."/>
            <person name="Suzuki M."/>
            <person name="Kitasato H."/>
        </authorList>
    </citation>
    <scope>NUCLEOTIDE SEQUENCE</scope>
    <source>
        <strain evidence="10">KAM348</strain>
    </source>
</reference>
<comment type="caution">
    <text evidence="10">The sequence shown here is derived from an EMBL/GenBank/DDBJ whole genome shotgun (WGS) entry which is preliminary data.</text>
</comment>
<dbReference type="GO" id="GO:0016413">
    <property type="term" value="F:O-acetyltransferase activity"/>
    <property type="evidence" value="ECO:0007669"/>
    <property type="project" value="TreeGrafter"/>
</dbReference>
<keyword evidence="5 8" id="KW-1133">Transmembrane helix</keyword>
<comment type="similarity">
    <text evidence="2">Belongs to the acyltransferase 3 family.</text>
</comment>
<gene>
    <name evidence="10" type="ORF">KAM348_04230</name>
</gene>
<keyword evidence="3" id="KW-1003">Cell membrane</keyword>
<dbReference type="InterPro" id="IPR002656">
    <property type="entry name" value="Acyl_transf_3_dom"/>
</dbReference>
<name>A0AAI9KP12_AERCA</name>
<evidence type="ECO:0000256" key="5">
    <source>
        <dbReference type="ARBA" id="ARBA00022989"/>
    </source>
</evidence>
<accession>A0AAI9KP12</accession>
<feature type="transmembrane region" description="Helical" evidence="8">
    <location>
        <begin position="287"/>
        <end position="306"/>
    </location>
</feature>
<dbReference type="PANTHER" id="PTHR40074:SF2">
    <property type="entry name" value="O-ACETYLTRANSFERASE WECH"/>
    <property type="match status" value="1"/>
</dbReference>
<evidence type="ECO:0000259" key="9">
    <source>
        <dbReference type="Pfam" id="PF01757"/>
    </source>
</evidence>
<evidence type="ECO:0000256" key="2">
    <source>
        <dbReference type="ARBA" id="ARBA00007400"/>
    </source>
</evidence>
<evidence type="ECO:0000256" key="4">
    <source>
        <dbReference type="ARBA" id="ARBA00022692"/>
    </source>
</evidence>
<dbReference type="Proteomes" id="UP000887009">
    <property type="component" value="Unassembled WGS sequence"/>
</dbReference>
<evidence type="ECO:0000313" key="11">
    <source>
        <dbReference type="Proteomes" id="UP000887009"/>
    </source>
</evidence>
<evidence type="ECO:0000256" key="7">
    <source>
        <dbReference type="SAM" id="MobiDB-lite"/>
    </source>
</evidence>
<feature type="transmembrane region" description="Helical" evidence="8">
    <location>
        <begin position="45"/>
        <end position="65"/>
    </location>
</feature>
<keyword evidence="4 8" id="KW-0812">Transmembrane</keyword>
<dbReference type="EMBL" id="BPNL01000003">
    <property type="protein sequence ID" value="GJA53000.1"/>
    <property type="molecule type" value="Genomic_DNA"/>
</dbReference>
<dbReference type="AlphaFoldDB" id="A0AAI9KP12"/>
<dbReference type="Pfam" id="PF01757">
    <property type="entry name" value="Acyl_transf_3"/>
    <property type="match status" value="1"/>
</dbReference>
<feature type="domain" description="Acyltransferase 3" evidence="9">
    <location>
        <begin position="4"/>
        <end position="327"/>
    </location>
</feature>
<feature type="transmembrane region" description="Helical" evidence="8">
    <location>
        <begin position="7"/>
        <end position="25"/>
    </location>
</feature>
<sequence length="393" mass="42718">MRISSIECGRVVAILAVMTIHLSPFSNPFDPALWDGTPYPLVGAVINQLCRFAVPLFFLCAGYFLQPALAAGHPLTVALRYCRPLLGLWLAWSLLYVLIPFNPLAAVSEGYLPAMAGQWQMQLGDPLNVWWVGGMIHLWFLPALMVAVLILGLCQQARLPRLALLLGALLYALALIGGSYGPLLPGGEWALLTRNGPFFSLLFVALGAELRLRAWQPDARRCALMMMAGMGLYALEAAGLLRVAAVPLARHDFLLGSLPWALGLFGLLLANPAWGKGSWLERQAPKVLGLYCLHMMLVVWLMIFGPQGKQVWWELLKVPALLALTLLGYRLLAATALSRWLLRAREKQNPDQPADQRGSAQNRASAGAGGSGQRQGGSGCTPPWAVRRGRGCG</sequence>
<keyword evidence="6 8" id="KW-0472">Membrane</keyword>
<feature type="transmembrane region" description="Helical" evidence="8">
    <location>
        <begin position="222"/>
        <end position="241"/>
    </location>
</feature>
<dbReference type="GO" id="GO:0005886">
    <property type="term" value="C:plasma membrane"/>
    <property type="evidence" value="ECO:0007669"/>
    <property type="project" value="UniProtKB-SubCell"/>
</dbReference>
<evidence type="ECO:0000256" key="1">
    <source>
        <dbReference type="ARBA" id="ARBA00004651"/>
    </source>
</evidence>
<feature type="compositionally biased region" description="Gly residues" evidence="7">
    <location>
        <begin position="367"/>
        <end position="379"/>
    </location>
</feature>